<dbReference type="GO" id="GO:0044780">
    <property type="term" value="P:bacterial-type flagellum assembly"/>
    <property type="evidence" value="ECO:0007669"/>
    <property type="project" value="InterPro"/>
</dbReference>
<feature type="domain" description="SAF" evidence="8">
    <location>
        <begin position="111"/>
        <end position="173"/>
    </location>
</feature>
<evidence type="ECO:0000256" key="1">
    <source>
        <dbReference type="ARBA" id="ARBA00004418"/>
    </source>
</evidence>
<evidence type="ECO:0000256" key="3">
    <source>
        <dbReference type="ARBA" id="ARBA00014754"/>
    </source>
</evidence>
<dbReference type="SMART" id="SM00858">
    <property type="entry name" value="SAF"/>
    <property type="match status" value="1"/>
</dbReference>
<dbReference type="NCBIfam" id="TIGR03170">
    <property type="entry name" value="flgA_cterm"/>
    <property type="match status" value="1"/>
</dbReference>
<comment type="function">
    <text evidence="6 7">Involved in the assembly process of the P-ring formation. It may associate with FlgF on the rod constituting a structure essential for the P-ring assembly or may act as a modulator protein for the P-ring assembly.</text>
</comment>
<organism evidence="9 10">
    <name type="scientific">Idiomarina baltica</name>
    <dbReference type="NCBI Taxonomy" id="190892"/>
    <lineage>
        <taxon>Bacteria</taxon>
        <taxon>Pseudomonadati</taxon>
        <taxon>Pseudomonadota</taxon>
        <taxon>Gammaproteobacteria</taxon>
        <taxon>Alteromonadales</taxon>
        <taxon>Idiomarinaceae</taxon>
        <taxon>Idiomarina</taxon>
    </lineage>
</organism>
<dbReference type="Gene3D" id="3.90.1210.10">
    <property type="entry name" value="Antifreeze-like/N-acetylneuraminic acid synthase C-terminal domain"/>
    <property type="match status" value="1"/>
</dbReference>
<dbReference type="PANTHER" id="PTHR36307">
    <property type="entry name" value="FLAGELLA BASAL BODY P-RING FORMATION PROTEIN FLGA"/>
    <property type="match status" value="1"/>
</dbReference>
<evidence type="ECO:0000259" key="8">
    <source>
        <dbReference type="SMART" id="SM00858"/>
    </source>
</evidence>
<dbReference type="EMBL" id="DMUP01000173">
    <property type="protein sequence ID" value="HAR56617.1"/>
    <property type="molecule type" value="Genomic_DNA"/>
</dbReference>
<evidence type="ECO:0000256" key="2">
    <source>
        <dbReference type="ARBA" id="ARBA00010474"/>
    </source>
</evidence>
<dbReference type="PANTHER" id="PTHR36307:SF1">
    <property type="entry name" value="FLAGELLA BASAL BODY P-RING FORMATION PROTEIN FLGA"/>
    <property type="match status" value="1"/>
</dbReference>
<keyword evidence="9" id="KW-0969">Cilium</keyword>
<feature type="signal peptide" evidence="7">
    <location>
        <begin position="1"/>
        <end position="23"/>
    </location>
</feature>
<keyword evidence="4 7" id="KW-0732">Signal</keyword>
<evidence type="ECO:0000256" key="6">
    <source>
        <dbReference type="ARBA" id="ARBA00025643"/>
    </source>
</evidence>
<evidence type="ECO:0000313" key="9">
    <source>
        <dbReference type="EMBL" id="HAR56617.1"/>
    </source>
</evidence>
<comment type="subcellular location">
    <subcellularLocation>
        <location evidence="1 7">Periplasm</location>
    </subcellularLocation>
</comment>
<comment type="similarity">
    <text evidence="2 7">Belongs to the FlgA family.</text>
</comment>
<proteinExistence type="inferred from homology"/>
<dbReference type="Proteomes" id="UP000262878">
    <property type="component" value="Unassembled WGS sequence"/>
</dbReference>
<evidence type="ECO:0000256" key="4">
    <source>
        <dbReference type="ARBA" id="ARBA00022729"/>
    </source>
</evidence>
<dbReference type="InterPro" id="IPR017585">
    <property type="entry name" value="SAF_FlgA"/>
</dbReference>
<dbReference type="STRING" id="314276.OS145_10967"/>
<protein>
    <recommendedName>
        <fullName evidence="3 7">Flagella basal body P-ring formation protein FlgA</fullName>
    </recommendedName>
</protein>
<dbReference type="Pfam" id="PF17656">
    <property type="entry name" value="ChapFlgA_N"/>
    <property type="match status" value="1"/>
</dbReference>
<comment type="caution">
    <text evidence="9">The sequence shown here is derived from an EMBL/GenBank/DDBJ whole genome shotgun (WGS) entry which is preliminary data.</text>
</comment>
<dbReference type="InterPro" id="IPR041231">
    <property type="entry name" value="FlgA_N"/>
</dbReference>
<sequence length="233" mass="25597">MIVRTLQIISSIFLILTSSVAMADSDTYNYKQLQAMADNFVNQQIVQPDSGRVEVVANSLDPRMTPKLCAHEPQVDFARNSSLERYTTVEIKCQSQPAWRTYVPVRIYRYKTVWAAATPMQPGHLIAASDLTQVEVDVSQVRANLFEDNQLLIGSRTKRRVAAGKAIEARDTCLVCEGEQVTIVAKSKALKITATGEALADGLQGESVAVKNVRSNKSLEAIVTGLNEVTVNL</sequence>
<dbReference type="CDD" id="cd11614">
    <property type="entry name" value="SAF_CpaB_FlgA_like"/>
    <property type="match status" value="1"/>
</dbReference>
<keyword evidence="9" id="KW-0966">Cell projection</keyword>
<keyword evidence="9" id="KW-0282">Flagellum</keyword>
<name>A0A348WQ05_9GAMM</name>
<reference evidence="9 10" key="1">
    <citation type="journal article" date="2018" name="Nat. Biotechnol.">
        <title>A standardized bacterial taxonomy based on genome phylogeny substantially revises the tree of life.</title>
        <authorList>
            <person name="Parks D.H."/>
            <person name="Chuvochina M."/>
            <person name="Waite D.W."/>
            <person name="Rinke C."/>
            <person name="Skarshewski A."/>
            <person name="Chaumeil P.A."/>
            <person name="Hugenholtz P."/>
        </authorList>
    </citation>
    <scope>NUCLEOTIDE SEQUENCE [LARGE SCALE GENOMIC DNA]</scope>
    <source>
        <strain evidence="9">UBA9360</strain>
    </source>
</reference>
<evidence type="ECO:0000256" key="7">
    <source>
        <dbReference type="RuleBase" id="RU362063"/>
    </source>
</evidence>
<gene>
    <name evidence="9" type="ORF">DCR58_07510</name>
</gene>
<dbReference type="AlphaFoldDB" id="A0A348WQ05"/>
<dbReference type="InterPro" id="IPR013974">
    <property type="entry name" value="SAF"/>
</dbReference>
<dbReference type="RefSeq" id="WP_006954846.1">
    <property type="nucleotide sequence ID" value="NZ_DAIRLQ010000007.1"/>
</dbReference>
<evidence type="ECO:0000313" key="10">
    <source>
        <dbReference type="Proteomes" id="UP000262878"/>
    </source>
</evidence>
<dbReference type="InterPro" id="IPR039246">
    <property type="entry name" value="Flagellar_FlgA"/>
</dbReference>
<dbReference type="GO" id="GO:0042597">
    <property type="term" value="C:periplasmic space"/>
    <property type="evidence" value="ECO:0007669"/>
    <property type="project" value="UniProtKB-SubCell"/>
</dbReference>
<dbReference type="Gene3D" id="2.30.30.760">
    <property type="match status" value="1"/>
</dbReference>
<keyword evidence="7" id="KW-1005">Bacterial flagellum biogenesis</keyword>
<dbReference type="Pfam" id="PF13144">
    <property type="entry name" value="ChapFlgA"/>
    <property type="match status" value="1"/>
</dbReference>
<evidence type="ECO:0000256" key="5">
    <source>
        <dbReference type="ARBA" id="ARBA00022764"/>
    </source>
</evidence>
<keyword evidence="5 7" id="KW-0574">Periplasm</keyword>
<feature type="chain" id="PRO_5016477924" description="Flagella basal body P-ring formation protein FlgA" evidence="7">
    <location>
        <begin position="24"/>
        <end position="233"/>
    </location>
</feature>
<accession>A0A348WQ05</accession>